<dbReference type="Pfam" id="PF18914">
    <property type="entry name" value="DUF5666"/>
    <property type="match status" value="2"/>
</dbReference>
<dbReference type="EMBL" id="MHSR01000008">
    <property type="protein sequence ID" value="OHA47124.1"/>
    <property type="molecule type" value="Genomic_DNA"/>
</dbReference>
<gene>
    <name evidence="4" type="ORF">A2828_04145</name>
</gene>
<feature type="domain" description="DUF5666" evidence="3">
    <location>
        <begin position="136"/>
        <end position="209"/>
    </location>
</feature>
<dbReference type="Gene3D" id="2.60.40.420">
    <property type="entry name" value="Cupredoxins - blue copper proteins"/>
    <property type="match status" value="1"/>
</dbReference>
<dbReference type="SUPFAM" id="SSF49503">
    <property type="entry name" value="Cupredoxins"/>
    <property type="match status" value="1"/>
</dbReference>
<feature type="domain" description="EfeO-type cupredoxin-like" evidence="2">
    <location>
        <begin position="294"/>
        <end position="396"/>
    </location>
</feature>
<evidence type="ECO:0000313" key="5">
    <source>
        <dbReference type="Proteomes" id="UP000178869"/>
    </source>
</evidence>
<evidence type="ECO:0008006" key="6">
    <source>
        <dbReference type="Google" id="ProtNLM"/>
    </source>
</evidence>
<feature type="domain" description="DUF5666" evidence="3">
    <location>
        <begin position="52"/>
        <end position="125"/>
    </location>
</feature>
<evidence type="ECO:0000256" key="1">
    <source>
        <dbReference type="SAM" id="SignalP"/>
    </source>
</evidence>
<feature type="chain" id="PRO_5009583882" description="DUF5666 domain-containing protein" evidence="1">
    <location>
        <begin position="25"/>
        <end position="398"/>
    </location>
</feature>
<dbReference type="InterPro" id="IPR008972">
    <property type="entry name" value="Cupredoxin"/>
</dbReference>
<dbReference type="Proteomes" id="UP000178869">
    <property type="component" value="Unassembled WGS sequence"/>
</dbReference>
<sequence>MKKITTLTSSLVLASLLLSPVAFAENQGNQGNGNENKPAQAGTQMKRFELSGKISALDATAQTLTVLNPKGSKMVRGKDQVVVTVNADTKIRRNGQSAVFADLKTSDSVKVSGKIDGDKYVASRVVATTPKFSLSGRILAIDATNKTITVKNPKGNKDVRKLDSVVVYTTADTKIKRDGKDAIFADLKVGDKVEVGGTIEADKYTAKRINAHTSKFELTGTVVSLDTAAKKLTITVKTGNAITREFKGKDVVIAYDDSTKLVLSNGITAIGDLKAGMRVNVKGVASGDIWMATRIAFLGAKKSEEGKSSAKVEITAGGFAPASLTAKVGTKVTWKNETDTLAWPASDPHPVHTGLPGFDALAGLAHDATYSFTFLTAGSFGYHDHLNTSHTGTIVVTP</sequence>
<feature type="signal peptide" evidence="1">
    <location>
        <begin position="1"/>
        <end position="24"/>
    </location>
</feature>
<keyword evidence="1" id="KW-0732">Signal</keyword>
<proteinExistence type="predicted"/>
<dbReference type="AlphaFoldDB" id="A0A1G2PFM0"/>
<evidence type="ECO:0000313" key="4">
    <source>
        <dbReference type="EMBL" id="OHA47124.1"/>
    </source>
</evidence>
<dbReference type="InterPro" id="IPR028096">
    <property type="entry name" value="EfeO_Cupredoxin"/>
</dbReference>
<comment type="caution">
    <text evidence="4">The sequence shown here is derived from an EMBL/GenBank/DDBJ whole genome shotgun (WGS) entry which is preliminary data.</text>
</comment>
<dbReference type="InterPro" id="IPR043724">
    <property type="entry name" value="DUF5666"/>
</dbReference>
<protein>
    <recommendedName>
        <fullName evidence="6">DUF5666 domain-containing protein</fullName>
    </recommendedName>
</protein>
<evidence type="ECO:0000259" key="3">
    <source>
        <dbReference type="Pfam" id="PF18914"/>
    </source>
</evidence>
<accession>A0A1G2PFM0</accession>
<reference evidence="4 5" key="1">
    <citation type="journal article" date="2016" name="Nat. Commun.">
        <title>Thousands of microbial genomes shed light on interconnected biogeochemical processes in an aquifer system.</title>
        <authorList>
            <person name="Anantharaman K."/>
            <person name="Brown C.T."/>
            <person name="Hug L.A."/>
            <person name="Sharon I."/>
            <person name="Castelle C.J."/>
            <person name="Probst A.J."/>
            <person name="Thomas B.C."/>
            <person name="Singh A."/>
            <person name="Wilkins M.J."/>
            <person name="Karaoz U."/>
            <person name="Brodie E.L."/>
            <person name="Williams K.H."/>
            <person name="Hubbard S.S."/>
            <person name="Banfield J.F."/>
        </authorList>
    </citation>
    <scope>NUCLEOTIDE SEQUENCE [LARGE SCALE GENOMIC DNA]</scope>
</reference>
<organism evidence="4 5">
    <name type="scientific">Candidatus Terrybacteria bacterium RIFCSPHIGHO2_01_FULL_43_35</name>
    <dbReference type="NCBI Taxonomy" id="1802361"/>
    <lineage>
        <taxon>Bacteria</taxon>
        <taxon>Candidatus Terryibacteriota</taxon>
    </lineage>
</organism>
<dbReference type="Pfam" id="PF13473">
    <property type="entry name" value="Cupredoxin_1"/>
    <property type="match status" value="1"/>
</dbReference>
<evidence type="ECO:0000259" key="2">
    <source>
        <dbReference type="Pfam" id="PF13473"/>
    </source>
</evidence>
<name>A0A1G2PFM0_9BACT</name>